<keyword evidence="3" id="KW-1185">Reference proteome</keyword>
<protein>
    <submittedName>
        <fullName evidence="2">Uncharacterized protein</fullName>
    </submittedName>
</protein>
<feature type="non-terminal residue" evidence="2">
    <location>
        <position position="1"/>
    </location>
</feature>
<dbReference type="EMBL" id="AGNL01004751">
    <property type="protein sequence ID" value="EJK73167.1"/>
    <property type="molecule type" value="Genomic_DNA"/>
</dbReference>
<reference evidence="2 3" key="1">
    <citation type="journal article" date="2012" name="Genome Biol.">
        <title>Genome and low-iron response of an oceanic diatom adapted to chronic iron limitation.</title>
        <authorList>
            <person name="Lommer M."/>
            <person name="Specht M."/>
            <person name="Roy A.S."/>
            <person name="Kraemer L."/>
            <person name="Andreson R."/>
            <person name="Gutowska M.A."/>
            <person name="Wolf J."/>
            <person name="Bergner S.V."/>
            <person name="Schilhabel M.B."/>
            <person name="Klostermeier U.C."/>
            <person name="Beiko R.G."/>
            <person name="Rosenstiel P."/>
            <person name="Hippler M."/>
            <person name="Laroche J."/>
        </authorList>
    </citation>
    <scope>NUCLEOTIDE SEQUENCE [LARGE SCALE GENOMIC DNA]</scope>
    <source>
        <strain evidence="2 3">CCMP1005</strain>
    </source>
</reference>
<feature type="region of interest" description="Disordered" evidence="1">
    <location>
        <begin position="156"/>
        <end position="188"/>
    </location>
</feature>
<gene>
    <name evidence="2" type="ORF">THAOC_05226</name>
</gene>
<sequence length="254" mass="27114">LAALPASLLPLLRAPGRAEADLVHARREGRREVPLRAGVRSVAAPAGAPTRVRDPPPPGPLGAPPNPNPPPPLEPLTDYAAESADYLKHRRDPPTGHARFWIPASRPTAESIPARPAPVGDAFCETFSPPPEPLATLLLTNQVLWAPRRIPRWSSSPWASSPPALAPGTLSEDAGLGRDRRECRVGPDRHGRDAGLVLGEARLLLGHGRAAVGHVQAESSARGSKTFHWWPKQLNSGDLTAVPRVVVSPANPWK</sequence>
<feature type="compositionally biased region" description="Basic and acidic residues" evidence="1">
    <location>
        <begin position="175"/>
        <end position="188"/>
    </location>
</feature>
<evidence type="ECO:0000313" key="2">
    <source>
        <dbReference type="EMBL" id="EJK73167.1"/>
    </source>
</evidence>
<feature type="compositionally biased region" description="Pro residues" evidence="1">
    <location>
        <begin position="55"/>
        <end position="74"/>
    </location>
</feature>
<organism evidence="2 3">
    <name type="scientific">Thalassiosira oceanica</name>
    <name type="common">Marine diatom</name>
    <dbReference type="NCBI Taxonomy" id="159749"/>
    <lineage>
        <taxon>Eukaryota</taxon>
        <taxon>Sar</taxon>
        <taxon>Stramenopiles</taxon>
        <taxon>Ochrophyta</taxon>
        <taxon>Bacillariophyta</taxon>
        <taxon>Coscinodiscophyceae</taxon>
        <taxon>Thalassiosirophycidae</taxon>
        <taxon>Thalassiosirales</taxon>
        <taxon>Thalassiosiraceae</taxon>
        <taxon>Thalassiosira</taxon>
    </lineage>
</organism>
<dbReference type="AlphaFoldDB" id="K0TN32"/>
<feature type="compositionally biased region" description="Basic and acidic residues" evidence="1">
    <location>
        <begin position="23"/>
        <end position="34"/>
    </location>
</feature>
<dbReference type="Proteomes" id="UP000266841">
    <property type="component" value="Unassembled WGS sequence"/>
</dbReference>
<accession>K0TN32</accession>
<comment type="caution">
    <text evidence="2">The sequence shown here is derived from an EMBL/GenBank/DDBJ whole genome shotgun (WGS) entry which is preliminary data.</text>
</comment>
<evidence type="ECO:0000256" key="1">
    <source>
        <dbReference type="SAM" id="MobiDB-lite"/>
    </source>
</evidence>
<evidence type="ECO:0000313" key="3">
    <source>
        <dbReference type="Proteomes" id="UP000266841"/>
    </source>
</evidence>
<proteinExistence type="predicted"/>
<feature type="region of interest" description="Disordered" evidence="1">
    <location>
        <begin position="23"/>
        <end position="77"/>
    </location>
</feature>
<name>K0TN32_THAOC</name>